<evidence type="ECO:0000256" key="1">
    <source>
        <dbReference type="SAM" id="Phobius"/>
    </source>
</evidence>
<evidence type="ECO:0000313" key="3">
    <source>
        <dbReference type="Proteomes" id="UP000430120"/>
    </source>
</evidence>
<sequence>MGRAVNTHGFKTLLRWHWISSALCLVGMLLFAVTGFTLNHAADIEAQPVLTRWQATLPAPVLAAVQAARPAQAGGGAPVPAPLRQWVAESHGLRLAAGLAPEWSAEELYVALPRPGGDAWLRVDLGSGETEFEDSDRGLLALLNDLHKGRHTGAVWRAFLDVFAAGCLVFCITGLLILHRHASQRALTWPLTAAGFVLPALLVLLFIH</sequence>
<evidence type="ECO:0008006" key="4">
    <source>
        <dbReference type="Google" id="ProtNLM"/>
    </source>
</evidence>
<dbReference type="EMBL" id="VZPB01000045">
    <property type="protein sequence ID" value="KAB0577715.1"/>
    <property type="molecule type" value="Genomic_DNA"/>
</dbReference>
<evidence type="ECO:0000313" key="2">
    <source>
        <dbReference type="EMBL" id="KAB0577715.1"/>
    </source>
</evidence>
<dbReference type="Pfam" id="PF16357">
    <property type="entry name" value="PepSY_TM_like_2"/>
    <property type="match status" value="1"/>
</dbReference>
<dbReference type="InterPro" id="IPR032307">
    <property type="entry name" value="PepSY_TM-like_2"/>
</dbReference>
<keyword evidence="1" id="KW-1133">Transmembrane helix</keyword>
<dbReference type="OrthoDB" id="27171at2"/>
<reference evidence="2 3" key="1">
    <citation type="submission" date="2019-09" db="EMBL/GenBank/DDBJ databases">
        <title>Draft genome sequences of 48 bacterial type strains from the CCUG.</title>
        <authorList>
            <person name="Tunovic T."/>
            <person name="Pineiro-Iglesias B."/>
            <person name="Unosson C."/>
            <person name="Inganas E."/>
            <person name="Ohlen M."/>
            <person name="Cardew S."/>
            <person name="Jensie-Markopoulos S."/>
            <person name="Salva-Serra F."/>
            <person name="Jaen-Luchoro D."/>
            <person name="Karlsson R."/>
            <person name="Svensson-Stadler L."/>
            <person name="Chun J."/>
            <person name="Moore E."/>
        </authorList>
    </citation>
    <scope>NUCLEOTIDE SEQUENCE [LARGE SCALE GENOMIC DNA]</scope>
    <source>
        <strain evidence="2 3">CCUG 30977</strain>
    </source>
</reference>
<comment type="caution">
    <text evidence="2">The sequence shown here is derived from an EMBL/GenBank/DDBJ whole genome shotgun (WGS) entry which is preliminary data.</text>
</comment>
<protein>
    <recommendedName>
        <fullName evidence="4">Peptidase</fullName>
    </recommendedName>
</protein>
<proteinExistence type="predicted"/>
<gene>
    <name evidence="2" type="ORF">F7Q92_16240</name>
</gene>
<keyword evidence="1" id="KW-0812">Transmembrane</keyword>
<dbReference type="AlphaFoldDB" id="A0A643FA49"/>
<keyword evidence="1" id="KW-0472">Membrane</keyword>
<feature type="transmembrane region" description="Helical" evidence="1">
    <location>
        <begin position="16"/>
        <end position="38"/>
    </location>
</feature>
<dbReference type="PANTHER" id="PTHR40115">
    <property type="entry name" value="INNER MEMBRANE PROTEIN WITH PEPSY TM HELIX"/>
    <property type="match status" value="1"/>
</dbReference>
<dbReference type="Proteomes" id="UP000430120">
    <property type="component" value="Unassembled WGS sequence"/>
</dbReference>
<organism evidence="2 3">
    <name type="scientific">Ideonella dechloratans</name>
    <dbReference type="NCBI Taxonomy" id="36863"/>
    <lineage>
        <taxon>Bacteria</taxon>
        <taxon>Pseudomonadati</taxon>
        <taxon>Pseudomonadota</taxon>
        <taxon>Betaproteobacteria</taxon>
        <taxon>Burkholderiales</taxon>
        <taxon>Sphaerotilaceae</taxon>
        <taxon>Ideonella</taxon>
    </lineage>
</organism>
<feature type="transmembrane region" description="Helical" evidence="1">
    <location>
        <begin position="158"/>
        <end position="177"/>
    </location>
</feature>
<feature type="transmembrane region" description="Helical" evidence="1">
    <location>
        <begin position="189"/>
        <end position="207"/>
    </location>
</feature>
<name>A0A643FA49_IDEDE</name>
<dbReference type="PANTHER" id="PTHR40115:SF1">
    <property type="entry name" value="INNER MEMBRANE PROTEIN WITH PEPSY TM HELIX"/>
    <property type="match status" value="1"/>
</dbReference>
<keyword evidence="3" id="KW-1185">Reference proteome</keyword>
<accession>A0A643FA49</accession>